<comment type="caution">
    <text evidence="1">The sequence shown here is derived from an EMBL/GenBank/DDBJ whole genome shotgun (WGS) entry which is preliminary data.</text>
</comment>
<protein>
    <recommendedName>
        <fullName evidence="3">Lipoprotein</fullName>
    </recommendedName>
</protein>
<reference evidence="1 2" key="1">
    <citation type="submission" date="2024-04" db="EMBL/GenBank/DDBJ databases">
        <title>WGS of bacteria from Torrens River.</title>
        <authorList>
            <person name="Wyrsch E.R."/>
            <person name="Drigo B."/>
        </authorList>
    </citation>
    <scope>NUCLEOTIDE SEQUENCE [LARGE SCALE GENOMIC DNA]</scope>
    <source>
        <strain evidence="1 2">TWI391</strain>
    </source>
</reference>
<dbReference type="EMBL" id="JBDJNQ010000008">
    <property type="protein sequence ID" value="MEN5378963.1"/>
    <property type="molecule type" value="Genomic_DNA"/>
</dbReference>
<organism evidence="1 2">
    <name type="scientific">Sphingobacterium kitahiroshimense</name>
    <dbReference type="NCBI Taxonomy" id="470446"/>
    <lineage>
        <taxon>Bacteria</taxon>
        <taxon>Pseudomonadati</taxon>
        <taxon>Bacteroidota</taxon>
        <taxon>Sphingobacteriia</taxon>
        <taxon>Sphingobacteriales</taxon>
        <taxon>Sphingobacteriaceae</taxon>
        <taxon>Sphingobacterium</taxon>
    </lineage>
</organism>
<gene>
    <name evidence="1" type="ORF">ABE541_17000</name>
</gene>
<proteinExistence type="predicted"/>
<dbReference type="RefSeq" id="WP_346581826.1">
    <property type="nucleotide sequence ID" value="NZ_JBDJLH010000011.1"/>
</dbReference>
<name>A0ABV0BY95_9SPHI</name>
<accession>A0ABV0BY95</accession>
<keyword evidence="2" id="KW-1185">Reference proteome</keyword>
<evidence type="ECO:0000313" key="1">
    <source>
        <dbReference type="EMBL" id="MEN5378963.1"/>
    </source>
</evidence>
<evidence type="ECO:0008006" key="3">
    <source>
        <dbReference type="Google" id="ProtNLM"/>
    </source>
</evidence>
<dbReference type="Proteomes" id="UP001409291">
    <property type="component" value="Unassembled WGS sequence"/>
</dbReference>
<evidence type="ECO:0000313" key="2">
    <source>
        <dbReference type="Proteomes" id="UP001409291"/>
    </source>
</evidence>
<sequence>MLYKFIILSLGICALTSCTAKKKQVETQGTEINQRDTKVEKIELSEGNEKWLTKYPLRIKFRAITEDSRCPEGVDCIWAGVAVAQIEVIEKGGQPYSVNLATTAMPAKGYKTSAEVNGYTIALESLAPYPKAQHTTKTLKGSYKIAIIVQQKSN</sequence>
<dbReference type="PROSITE" id="PS51257">
    <property type="entry name" value="PROKAR_LIPOPROTEIN"/>
    <property type="match status" value="1"/>
</dbReference>